<evidence type="ECO:0008006" key="3">
    <source>
        <dbReference type="Google" id="ProtNLM"/>
    </source>
</evidence>
<dbReference type="RefSeq" id="WP_091403517.1">
    <property type="nucleotide sequence ID" value="NZ_FMYV01000004.1"/>
</dbReference>
<dbReference type="EMBL" id="FMYV01000004">
    <property type="protein sequence ID" value="SDC46436.1"/>
    <property type="molecule type" value="Genomic_DNA"/>
</dbReference>
<evidence type="ECO:0000313" key="2">
    <source>
        <dbReference type="Proteomes" id="UP000199322"/>
    </source>
</evidence>
<name>A0A1G6LUQ6_9BACT</name>
<protein>
    <recommendedName>
        <fullName evidence="3">Phage protein, HK97 gp10 family</fullName>
    </recommendedName>
</protein>
<reference evidence="1 2" key="1">
    <citation type="submission" date="2016-10" db="EMBL/GenBank/DDBJ databases">
        <authorList>
            <person name="de Groot N.N."/>
        </authorList>
    </citation>
    <scope>NUCLEOTIDE SEQUENCE [LARGE SCALE GENOMIC DNA]</scope>
    <source>
        <strain evidence="1 2">WG14</strain>
    </source>
</reference>
<dbReference type="STRING" id="28234.SAMN04488588_1138"/>
<dbReference type="Proteomes" id="UP000199322">
    <property type="component" value="Unassembled WGS sequence"/>
</dbReference>
<dbReference type="AlphaFoldDB" id="A0A1G6LUQ6"/>
<organism evidence="1 2">
    <name type="scientific">Geotoga petraea</name>
    <dbReference type="NCBI Taxonomy" id="28234"/>
    <lineage>
        <taxon>Bacteria</taxon>
        <taxon>Thermotogati</taxon>
        <taxon>Thermotogota</taxon>
        <taxon>Thermotogae</taxon>
        <taxon>Petrotogales</taxon>
        <taxon>Petrotogaceae</taxon>
        <taxon>Geotoga</taxon>
    </lineage>
</organism>
<accession>A0A1G6LUQ6</accession>
<evidence type="ECO:0000313" key="1">
    <source>
        <dbReference type="EMBL" id="SDC46436.1"/>
    </source>
</evidence>
<gene>
    <name evidence="1" type="ORF">SAMN04488588_1138</name>
</gene>
<sequence>MKIELVGSKDIQKKIKQMKKNVGPEKRRIMFGQATSLLKNYLQRLYDQELETSKIKNKLFTEQSSDNGKLYTDQIHATFLEYGTKPHDIFPKRKQALSWYVGPKPKPQGYMGDSGKWAVAKHVRHPGTKARHFFKRTLEDNENKILEIFKRGIEDV</sequence>
<keyword evidence="2" id="KW-1185">Reference proteome</keyword>
<proteinExistence type="predicted"/>